<gene>
    <name evidence="2" type="ordered locus">Rmar_1500</name>
</gene>
<organism evidence="2 3">
    <name type="scientific">Rhodothermus marinus (strain ATCC 43812 / DSM 4252 / R-10)</name>
    <name type="common">Rhodothermus obamensis</name>
    <dbReference type="NCBI Taxonomy" id="518766"/>
    <lineage>
        <taxon>Bacteria</taxon>
        <taxon>Pseudomonadati</taxon>
        <taxon>Rhodothermota</taxon>
        <taxon>Rhodothermia</taxon>
        <taxon>Rhodothermales</taxon>
        <taxon>Rhodothermaceae</taxon>
        <taxon>Rhodothermus</taxon>
    </lineage>
</organism>
<dbReference type="SUPFAM" id="SSF55785">
    <property type="entry name" value="PYP-like sensor domain (PAS domain)"/>
    <property type="match status" value="1"/>
</dbReference>
<dbReference type="AlphaFoldDB" id="D0MIS9"/>
<protein>
    <recommendedName>
        <fullName evidence="1">PAS domain-containing protein</fullName>
    </recommendedName>
</protein>
<reference evidence="2 3" key="1">
    <citation type="journal article" date="2009" name="Stand. Genomic Sci.">
        <title>Complete genome sequence of Rhodothermus marinus type strain (R-10).</title>
        <authorList>
            <person name="Nolan M."/>
            <person name="Tindall B.J."/>
            <person name="Pomrenke H."/>
            <person name="Lapidus A."/>
            <person name="Copeland A."/>
            <person name="Glavina Del Rio T."/>
            <person name="Lucas S."/>
            <person name="Chen F."/>
            <person name="Tice H."/>
            <person name="Cheng J.F."/>
            <person name="Saunders E."/>
            <person name="Han C."/>
            <person name="Bruce D."/>
            <person name="Goodwin L."/>
            <person name="Chain P."/>
            <person name="Pitluck S."/>
            <person name="Ovchinikova G."/>
            <person name="Pati A."/>
            <person name="Ivanova N."/>
            <person name="Mavromatis K."/>
            <person name="Chen A."/>
            <person name="Palaniappan K."/>
            <person name="Land M."/>
            <person name="Hauser L."/>
            <person name="Chang Y.J."/>
            <person name="Jeffries C.D."/>
            <person name="Brettin T."/>
            <person name="Goker M."/>
            <person name="Bristow J."/>
            <person name="Eisen J.A."/>
            <person name="Markowitz V."/>
            <person name="Hugenholtz P."/>
            <person name="Kyrpides N.C."/>
            <person name="Klenk H.P."/>
            <person name="Detter J.C."/>
        </authorList>
    </citation>
    <scope>NUCLEOTIDE SEQUENCE [LARGE SCALE GENOMIC DNA]</scope>
    <source>
        <strain evidence="3">ATCC 43812 / DSM 4252 / R-10</strain>
    </source>
</reference>
<dbReference type="InterPro" id="IPR035965">
    <property type="entry name" value="PAS-like_dom_sf"/>
</dbReference>
<dbReference type="STRING" id="518766.Rmar_1500"/>
<feature type="domain" description="PAS" evidence="1">
    <location>
        <begin position="7"/>
        <end position="73"/>
    </location>
</feature>
<dbReference type="InterPro" id="IPR000014">
    <property type="entry name" value="PAS"/>
</dbReference>
<dbReference type="Pfam" id="PF13188">
    <property type="entry name" value="PAS_8"/>
    <property type="match status" value="1"/>
</dbReference>
<dbReference type="eggNOG" id="COG5000">
    <property type="taxonomic scope" value="Bacteria"/>
</dbReference>
<dbReference type="EMBL" id="CP001807">
    <property type="protein sequence ID" value="ACY48387.1"/>
    <property type="molecule type" value="Genomic_DNA"/>
</dbReference>
<dbReference type="SUPFAM" id="SSF55874">
    <property type="entry name" value="ATPase domain of HSP90 chaperone/DNA topoisomerase II/histidine kinase"/>
    <property type="match status" value="1"/>
</dbReference>
<sequence>MKTPNASKLAAALEALPDGVILCDAAGRVLWANRRARKWLTLPADEGTEARLPAVLPGLPWPPETTGHVRSPEGRLLSVQAWPLAGGEEFVLQVRSASTRSDDWQPLLLRQLLEGLRRPVANIRAAIETLASYPDMAPDLAAQFQHIIREQTEALARLLEQTVSAYTRYLQAHWPLERMPAAALLQLMASALQQDARRVRIAAACPPGIVQADRRLWFRLWELLGRQLRQVLPRGKEWVLRAESDERLLWIDLCWQGRGLPPERLQRWLTQTLTLDEQGLSLTLSEVLAWHEADLWVQRDARGARLRLVLPIFS</sequence>
<dbReference type="InterPro" id="IPR036890">
    <property type="entry name" value="HATPase_C_sf"/>
</dbReference>
<dbReference type="RefSeq" id="WP_012843998.1">
    <property type="nucleotide sequence ID" value="NC_013501.1"/>
</dbReference>
<dbReference type="SMART" id="SM00091">
    <property type="entry name" value="PAS"/>
    <property type="match status" value="1"/>
</dbReference>
<dbReference type="OrthoDB" id="9806130at2"/>
<dbReference type="KEGG" id="rmr:Rmar_1500"/>
<evidence type="ECO:0000313" key="3">
    <source>
        <dbReference type="Proteomes" id="UP000002221"/>
    </source>
</evidence>
<evidence type="ECO:0000259" key="1">
    <source>
        <dbReference type="SMART" id="SM00091"/>
    </source>
</evidence>
<dbReference type="Gene3D" id="3.30.450.20">
    <property type="entry name" value="PAS domain"/>
    <property type="match status" value="1"/>
</dbReference>
<proteinExistence type="predicted"/>
<dbReference type="HOGENOM" id="CLU_885297_0_0_10"/>
<accession>D0MIS9</accession>
<name>D0MIS9_RHOM4</name>
<keyword evidence="3" id="KW-1185">Reference proteome</keyword>
<evidence type="ECO:0000313" key="2">
    <source>
        <dbReference type="EMBL" id="ACY48387.1"/>
    </source>
</evidence>
<dbReference type="Proteomes" id="UP000002221">
    <property type="component" value="Chromosome"/>
</dbReference>